<evidence type="ECO:0008006" key="2">
    <source>
        <dbReference type="Google" id="ProtNLM"/>
    </source>
</evidence>
<reference evidence="1" key="2">
    <citation type="submission" date="2019-09" db="EMBL/GenBank/DDBJ databases">
        <authorList>
            <consortium name="NCBI Pathogen Detection Project"/>
        </authorList>
    </citation>
    <scope>NUCLEOTIDE SEQUENCE</scope>
    <source>
        <strain evidence="1">EC00668</strain>
    </source>
</reference>
<reference evidence="1" key="1">
    <citation type="journal article" date="2018" name="Genome Biol.">
        <title>SKESA: strategic k-mer extension for scrupulous assemblies.</title>
        <authorList>
            <person name="Souvorov A."/>
            <person name="Agarwala R."/>
            <person name="Lipman D.J."/>
        </authorList>
    </citation>
    <scope>NUCLEOTIDE SEQUENCE</scope>
    <source>
        <strain evidence="1">EC00668</strain>
    </source>
</reference>
<accession>A0A796R8J5</accession>
<dbReference type="EMBL" id="DABGZC010000149">
    <property type="protein sequence ID" value="HAJ0894221.1"/>
    <property type="molecule type" value="Genomic_DNA"/>
</dbReference>
<sequence length="115" mass="13509">MKPQYQTRYELLHESYQKWLTGFTRHAVSWGVCHPNIYYFHNLTPGWVSFNGEKPEIAIVPQSLHRLIYGPDKRTTPPLDDDLIVNLCTSEHLLVHHPMLEGILLSECERLRQRS</sequence>
<dbReference type="AlphaFoldDB" id="A0A796R8J5"/>
<comment type="caution">
    <text evidence="1">The sequence shown here is derived from an EMBL/GenBank/DDBJ whole genome shotgun (WGS) entry which is preliminary data.</text>
</comment>
<name>A0A796R8J5_ECOLX</name>
<organism evidence="1">
    <name type="scientific">Escherichia coli</name>
    <dbReference type="NCBI Taxonomy" id="562"/>
    <lineage>
        <taxon>Bacteria</taxon>
        <taxon>Pseudomonadati</taxon>
        <taxon>Pseudomonadota</taxon>
        <taxon>Gammaproteobacteria</taxon>
        <taxon>Enterobacterales</taxon>
        <taxon>Enterobacteriaceae</taxon>
        <taxon>Escherichia</taxon>
    </lineage>
</organism>
<gene>
    <name evidence="1" type="ORF">HL578_24810</name>
</gene>
<protein>
    <recommendedName>
        <fullName evidence="2">Malate transporter</fullName>
    </recommendedName>
</protein>
<evidence type="ECO:0000313" key="1">
    <source>
        <dbReference type="EMBL" id="HAJ0894221.1"/>
    </source>
</evidence>
<feature type="non-terminal residue" evidence="1">
    <location>
        <position position="115"/>
    </location>
</feature>
<proteinExistence type="predicted"/>